<dbReference type="Pfam" id="PF00169">
    <property type="entry name" value="PH"/>
    <property type="match status" value="1"/>
</dbReference>
<name>A0A2P4YJI0_9STRA</name>
<keyword evidence="6" id="KW-1185">Reference proteome</keyword>
<dbReference type="InterPro" id="IPR011990">
    <property type="entry name" value="TPR-like_helical_dom_sf"/>
</dbReference>
<dbReference type="Gene3D" id="2.30.29.30">
    <property type="entry name" value="Pleckstrin-homology domain (PH domain)/Phosphotyrosine-binding domain (PTB)"/>
    <property type="match status" value="1"/>
</dbReference>
<gene>
    <name evidence="5" type="ORF">PHPALM_4572</name>
</gene>
<feature type="region of interest" description="Disordered" evidence="2">
    <location>
        <begin position="159"/>
        <end position="181"/>
    </location>
</feature>
<reference evidence="5 6" key="1">
    <citation type="journal article" date="2017" name="Genome Biol. Evol.">
        <title>Phytophthora megakarya and P. palmivora, closely related causal agents of cacao black pod rot, underwent increases in genome sizes and gene numbers by different mechanisms.</title>
        <authorList>
            <person name="Ali S.S."/>
            <person name="Shao J."/>
            <person name="Lary D.J."/>
            <person name="Kronmiller B."/>
            <person name="Shen D."/>
            <person name="Strem M.D."/>
            <person name="Amoako-Attah I."/>
            <person name="Akrofi A.Y."/>
            <person name="Begoude B.A."/>
            <person name="Ten Hoopen G.M."/>
            <person name="Coulibaly K."/>
            <person name="Kebe B.I."/>
            <person name="Melnick R.L."/>
            <person name="Guiltinan M.J."/>
            <person name="Tyler B.M."/>
            <person name="Meinhardt L.W."/>
            <person name="Bailey B.A."/>
        </authorList>
    </citation>
    <scope>NUCLEOTIDE SEQUENCE [LARGE SCALE GENOMIC DNA]</scope>
    <source>
        <strain evidence="6">sbr112.9</strain>
    </source>
</reference>
<dbReference type="SUPFAM" id="SSF50729">
    <property type="entry name" value="PH domain-like"/>
    <property type="match status" value="1"/>
</dbReference>
<accession>A0A2P4YJI0</accession>
<dbReference type="OrthoDB" id="626167at2759"/>
<dbReference type="PROSITE" id="PS50003">
    <property type="entry name" value="PH_DOMAIN"/>
    <property type="match status" value="1"/>
</dbReference>
<dbReference type="Proteomes" id="UP000237271">
    <property type="component" value="Unassembled WGS sequence"/>
</dbReference>
<proteinExistence type="predicted"/>
<feature type="domain" description="Clu" evidence="4">
    <location>
        <begin position="171"/>
        <end position="465"/>
    </location>
</feature>
<dbReference type="CDD" id="cd15466">
    <property type="entry name" value="CLU-central"/>
    <property type="match status" value="1"/>
</dbReference>
<dbReference type="Gene3D" id="1.25.40.10">
    <property type="entry name" value="Tetratricopeptide repeat domain"/>
    <property type="match status" value="1"/>
</dbReference>
<evidence type="ECO:0000256" key="1">
    <source>
        <dbReference type="ARBA" id="ARBA00022490"/>
    </source>
</evidence>
<keyword evidence="1" id="KW-0963">Cytoplasm</keyword>
<dbReference type="InterPro" id="IPR033646">
    <property type="entry name" value="CLU-central"/>
</dbReference>
<dbReference type="InterPro" id="IPR001849">
    <property type="entry name" value="PH_domain"/>
</dbReference>
<dbReference type="InterPro" id="IPR025697">
    <property type="entry name" value="CLU_dom"/>
</dbReference>
<dbReference type="Pfam" id="PF12807">
    <property type="entry name" value="eIF3_p135"/>
    <property type="match status" value="1"/>
</dbReference>
<dbReference type="EMBL" id="NCKW01002230">
    <property type="protein sequence ID" value="POM77965.1"/>
    <property type="molecule type" value="Genomic_DNA"/>
</dbReference>
<dbReference type="CDD" id="cd00821">
    <property type="entry name" value="PH"/>
    <property type="match status" value="1"/>
</dbReference>
<feature type="domain" description="PH" evidence="3">
    <location>
        <begin position="1"/>
        <end position="114"/>
    </location>
</feature>
<dbReference type="PROSITE" id="PS51823">
    <property type="entry name" value="CLU"/>
    <property type="match status" value="1"/>
</dbReference>
<evidence type="ECO:0000259" key="4">
    <source>
        <dbReference type="PROSITE" id="PS51823"/>
    </source>
</evidence>
<evidence type="ECO:0000313" key="6">
    <source>
        <dbReference type="Proteomes" id="UP000237271"/>
    </source>
</evidence>
<feature type="non-terminal residue" evidence="5">
    <location>
        <position position="915"/>
    </location>
</feature>
<comment type="caution">
    <text evidence="5">The sequence shown here is derived from an EMBL/GenBank/DDBJ whole genome shotgun (WGS) entry which is preliminary data.</text>
</comment>
<evidence type="ECO:0000313" key="5">
    <source>
        <dbReference type="EMBL" id="POM77965.1"/>
    </source>
</evidence>
<sequence>MEPKSGKLHKLGSGLFGPKWTEKWVHLDGTILKCFPMAVEQQVFSLGSSRRSISFELMDYKFVVADEVHSPKKVNRKFAFQLESIEKTSKPVTFACSSEKELAEWKFALTGTDSELALMKQQLDLGHHTVITQTRLLTWLQSYYCAQDVMARVKAERSNNQITTEPCKSPEETNKSSPRCLSERVSASKRLFCQGITDWNQRYSDIQSTKSSGDVFASGSVVSGLLAEFRQAAELLVSEIVTEMALDDTEKTLLPQSLEDDEFFATDGVQVCNALQHVVLKYQRDGLLVYLCSINSTRGIFLEKRQSTASMATFHTMIGHQIRAARAIHEAIGDSNNGTQSTLQDILIQVPLQCTVDHLGFRAFVIASPHQALKSIRRNLMNEAKKNHVKQLWDQLKVVFDNLGLLTDSLRTHSDEQKASFPDGSTTVPAFFPVSAGFTVETKDGATAFKLQNLVDLIPADVSSDEPDAIALEILMYKMRPEFVRMHGNNLLLHSNTHVPMEEKPCVDQNTSKESFLEIQLLQQSAISARECLHTIVIPEFVADLENATVQVIDSRSLTRALHGEGINVRYLASCYELASLKHIRRALLVEMVARACKIEFRASLRMILPDAIAAILRQAKMQNDENCGVSVGEEHSYQKDPATARALAKLALQEQASQVTIEFFNLVFGISSVDSKVFWEERILPQLHAKFGISRDVLNLDTIASEDLLHLPQLFHALQFQTGVNFSDHMNFNFKGVEPFALECIQCISPITVLLARTTTACEKILESSDTFLAAGEFSSALSTIVFHISILETSPCDERNLSLCHLLTCAANISLTMNLSDQARQFASLAIEDSPSNHAELTRAYTVLMKLKHAMGNISGVQEYFAKALEPIQWHLGHIHPLLCDTYMTMTEILGDLGEPEQAVEILQDCVSL</sequence>
<dbReference type="SUPFAM" id="SSF48452">
    <property type="entry name" value="TPR-like"/>
    <property type="match status" value="1"/>
</dbReference>
<evidence type="ECO:0000259" key="3">
    <source>
        <dbReference type="PROSITE" id="PS50003"/>
    </source>
</evidence>
<dbReference type="AlphaFoldDB" id="A0A2P4YJI0"/>
<dbReference type="PANTHER" id="PTHR12601">
    <property type="entry name" value="EUKARYOTIC TRANSLATION INITIATION FACTOR 3 SUBUNIT EIF-3"/>
    <property type="match status" value="1"/>
</dbReference>
<dbReference type="InterPro" id="IPR027523">
    <property type="entry name" value="CLU_prot"/>
</dbReference>
<dbReference type="PANTHER" id="PTHR12601:SF6">
    <property type="entry name" value="CLUSTERED MITOCHONDRIA PROTEIN HOMOLOG"/>
    <property type="match status" value="1"/>
</dbReference>
<dbReference type="GO" id="GO:0005737">
    <property type="term" value="C:cytoplasm"/>
    <property type="evidence" value="ECO:0007669"/>
    <property type="project" value="TreeGrafter"/>
</dbReference>
<evidence type="ECO:0008006" key="7">
    <source>
        <dbReference type="Google" id="ProtNLM"/>
    </source>
</evidence>
<organism evidence="5 6">
    <name type="scientific">Phytophthora palmivora</name>
    <dbReference type="NCBI Taxonomy" id="4796"/>
    <lineage>
        <taxon>Eukaryota</taxon>
        <taxon>Sar</taxon>
        <taxon>Stramenopiles</taxon>
        <taxon>Oomycota</taxon>
        <taxon>Peronosporomycetes</taxon>
        <taxon>Peronosporales</taxon>
        <taxon>Peronosporaceae</taxon>
        <taxon>Phytophthora</taxon>
    </lineage>
</organism>
<evidence type="ECO:0000256" key="2">
    <source>
        <dbReference type="SAM" id="MobiDB-lite"/>
    </source>
</evidence>
<protein>
    <recommendedName>
        <fullName evidence="7">PH domain-containing protein</fullName>
    </recommendedName>
</protein>
<dbReference type="InterPro" id="IPR011993">
    <property type="entry name" value="PH-like_dom_sf"/>
</dbReference>